<evidence type="ECO:0000256" key="2">
    <source>
        <dbReference type="ARBA" id="ARBA00006434"/>
    </source>
</evidence>
<reference evidence="9 10" key="1">
    <citation type="submission" date="2015-10" db="EMBL/GenBank/DDBJ databases">
        <authorList>
            <person name="Gilbert D.G."/>
        </authorList>
    </citation>
    <scope>NUCLEOTIDE SEQUENCE [LARGE SCALE GENOMIC DNA]</scope>
    <source>
        <strain evidence="9 10">NRRL B-16712</strain>
    </source>
</reference>
<dbReference type="Gene3D" id="1.20.1730.10">
    <property type="entry name" value="Sodium/glucose cotransporter"/>
    <property type="match status" value="1"/>
</dbReference>
<proteinExistence type="inferred from homology"/>
<evidence type="ECO:0000256" key="4">
    <source>
        <dbReference type="ARBA" id="ARBA00022692"/>
    </source>
</evidence>
<feature type="transmembrane region" description="Helical" evidence="8">
    <location>
        <begin position="487"/>
        <end position="508"/>
    </location>
</feature>
<feature type="transmembrane region" description="Helical" evidence="8">
    <location>
        <begin position="385"/>
        <end position="404"/>
    </location>
</feature>
<comment type="caution">
    <text evidence="9">The sequence shown here is derived from an EMBL/GenBank/DDBJ whole genome shotgun (WGS) entry which is preliminary data.</text>
</comment>
<feature type="transmembrane region" description="Helical" evidence="8">
    <location>
        <begin position="410"/>
        <end position="432"/>
    </location>
</feature>
<dbReference type="PANTHER" id="PTHR48086">
    <property type="entry name" value="SODIUM/PROLINE SYMPORTER-RELATED"/>
    <property type="match status" value="1"/>
</dbReference>
<dbReference type="PANTHER" id="PTHR48086:SF8">
    <property type="entry name" value="MONOCARBOXYLIC ACID PERMEASE"/>
    <property type="match status" value="1"/>
</dbReference>
<keyword evidence="3" id="KW-0813">Transport</keyword>
<keyword evidence="5 8" id="KW-1133">Transmembrane helix</keyword>
<feature type="transmembrane region" description="Helical" evidence="8">
    <location>
        <begin position="194"/>
        <end position="213"/>
    </location>
</feature>
<feature type="transmembrane region" description="Helical" evidence="8">
    <location>
        <begin position="286"/>
        <end position="308"/>
    </location>
</feature>
<organism evidence="9 10">
    <name type="scientific">Actinoplanes awajinensis subsp. mycoplanecinus</name>
    <dbReference type="NCBI Taxonomy" id="135947"/>
    <lineage>
        <taxon>Bacteria</taxon>
        <taxon>Bacillati</taxon>
        <taxon>Actinomycetota</taxon>
        <taxon>Actinomycetes</taxon>
        <taxon>Micromonosporales</taxon>
        <taxon>Micromonosporaceae</taxon>
        <taxon>Actinoplanes</taxon>
    </lineage>
</organism>
<dbReference type="NCBIfam" id="NF046076">
    <property type="entry name" value="monocarbox_MctP"/>
    <property type="match status" value="1"/>
</dbReference>
<evidence type="ECO:0000256" key="1">
    <source>
        <dbReference type="ARBA" id="ARBA00004141"/>
    </source>
</evidence>
<keyword evidence="10" id="KW-1185">Reference proteome</keyword>
<dbReference type="GO" id="GO:0022857">
    <property type="term" value="F:transmembrane transporter activity"/>
    <property type="evidence" value="ECO:0007669"/>
    <property type="project" value="InterPro"/>
</dbReference>
<evidence type="ECO:0000256" key="3">
    <source>
        <dbReference type="ARBA" id="ARBA00022448"/>
    </source>
</evidence>
<gene>
    <name evidence="9" type="ORF">ADL15_00185</name>
</gene>
<comment type="subcellular location">
    <subcellularLocation>
        <location evidence="1">Membrane</location>
        <topology evidence="1">Multi-pass membrane protein</topology>
    </subcellularLocation>
</comment>
<feature type="transmembrane region" description="Helical" evidence="8">
    <location>
        <begin position="439"/>
        <end position="457"/>
    </location>
</feature>
<feature type="transmembrane region" description="Helical" evidence="8">
    <location>
        <begin position="6"/>
        <end position="26"/>
    </location>
</feature>
<accession>A0A0X3VD50</accession>
<dbReference type="InterPro" id="IPR001734">
    <property type="entry name" value="Na/solute_symporter"/>
</dbReference>
<keyword evidence="6 8" id="KW-0472">Membrane</keyword>
<dbReference type="AlphaFoldDB" id="A0A0X3VD50"/>
<sequence>MSAHLTEIIVFSVLFLLVSGMGFVAAKWRAPTDMAHLDEWGLGGRSFGGWITWFLVGGDLYTAYTFVAVPALIFGAGAAGFFAVPYTVVIYPLFFLILVRLWSVSHRHGFVTPADFVRTRYDSPTLALLIAITGIVATMPYIALQLIGIEAVLKTMGVTGDSAIARHLPIIIAFAILAAYTYQSGLRAPALIAFVKDTLIYIVIIVAVIYLPYKLGGWGAIFEAADKKFQASPAPGDGIILNANNQVQYFTLALGSALALFLYPHSITGVLASRNRDVIKRNMSALPAYSFLLGLIALLGYMAIAAGVKPLPGAKPGSVDSNTVVPLLFDLHFPPWFAGVAFAAIGIGALVPAAIMSIAAANLFTRNIYKEYLRKDATPAQEAGVAKITSLVVKIGAVAFIVFLDPQFSIDLQLIGGVIILQTGPSVILGLYSRWLHRGALIAGWAAGMGLAFWMLWQIPNAATGRKHFGGSAFALSEFGFDTPKTIYVGFVAVLVNLAVAVLVTFLLRALKTPEGVDGTAKDDYFADEGDPRIARRLPGTVEKVSST</sequence>
<dbReference type="Proteomes" id="UP000053244">
    <property type="component" value="Unassembled WGS sequence"/>
</dbReference>
<feature type="transmembrane region" description="Helical" evidence="8">
    <location>
        <begin position="126"/>
        <end position="144"/>
    </location>
</feature>
<evidence type="ECO:0000256" key="8">
    <source>
        <dbReference type="SAM" id="Phobius"/>
    </source>
</evidence>
<feature type="transmembrane region" description="Helical" evidence="8">
    <location>
        <begin position="247"/>
        <end position="265"/>
    </location>
</feature>
<protein>
    <submittedName>
        <fullName evidence="9">Sodium:solute symporter</fullName>
    </submittedName>
</protein>
<dbReference type="InterPro" id="IPR038377">
    <property type="entry name" value="Na/Glc_symporter_sf"/>
</dbReference>
<dbReference type="GO" id="GO:0005886">
    <property type="term" value="C:plasma membrane"/>
    <property type="evidence" value="ECO:0007669"/>
    <property type="project" value="TreeGrafter"/>
</dbReference>
<dbReference type="EMBL" id="LLZH01000001">
    <property type="protein sequence ID" value="KUL42347.1"/>
    <property type="molecule type" value="Genomic_DNA"/>
</dbReference>
<dbReference type="PROSITE" id="PS50283">
    <property type="entry name" value="NA_SOLUT_SYMP_3"/>
    <property type="match status" value="1"/>
</dbReference>
<feature type="transmembrane region" description="Helical" evidence="8">
    <location>
        <begin position="164"/>
        <end position="182"/>
    </location>
</feature>
<evidence type="ECO:0000313" key="10">
    <source>
        <dbReference type="Proteomes" id="UP000053244"/>
    </source>
</evidence>
<evidence type="ECO:0000256" key="6">
    <source>
        <dbReference type="ARBA" id="ARBA00023136"/>
    </source>
</evidence>
<name>A0A0X3VD50_9ACTN</name>
<feature type="transmembrane region" description="Helical" evidence="8">
    <location>
        <begin position="47"/>
        <end position="67"/>
    </location>
</feature>
<keyword evidence="4 8" id="KW-0812">Transmembrane</keyword>
<comment type="similarity">
    <text evidence="2 7">Belongs to the sodium:solute symporter (SSF) (TC 2.A.21) family.</text>
</comment>
<dbReference type="Pfam" id="PF00474">
    <property type="entry name" value="SSF"/>
    <property type="match status" value="1"/>
</dbReference>
<evidence type="ECO:0000256" key="7">
    <source>
        <dbReference type="RuleBase" id="RU362091"/>
    </source>
</evidence>
<evidence type="ECO:0000313" key="9">
    <source>
        <dbReference type="EMBL" id="KUL42347.1"/>
    </source>
</evidence>
<feature type="transmembrane region" description="Helical" evidence="8">
    <location>
        <begin position="336"/>
        <end position="364"/>
    </location>
</feature>
<feature type="transmembrane region" description="Helical" evidence="8">
    <location>
        <begin position="73"/>
        <end position="99"/>
    </location>
</feature>
<dbReference type="CDD" id="cd10322">
    <property type="entry name" value="SLC5sbd"/>
    <property type="match status" value="1"/>
</dbReference>
<evidence type="ECO:0000256" key="5">
    <source>
        <dbReference type="ARBA" id="ARBA00022989"/>
    </source>
</evidence>
<dbReference type="InterPro" id="IPR050277">
    <property type="entry name" value="Sodium:Solute_Symporter"/>
</dbReference>
<dbReference type="RefSeq" id="WP_067683641.1">
    <property type="nucleotide sequence ID" value="NZ_LLZH01000001.1"/>
</dbReference>